<accession>A0AAN8WFB4</accession>
<protein>
    <submittedName>
        <fullName evidence="2">Uncharacterized protein</fullName>
    </submittedName>
</protein>
<feature type="region of interest" description="Disordered" evidence="1">
    <location>
        <begin position="19"/>
        <end position="49"/>
    </location>
</feature>
<feature type="compositionally biased region" description="Basic and acidic residues" evidence="1">
    <location>
        <begin position="177"/>
        <end position="187"/>
    </location>
</feature>
<feature type="region of interest" description="Disordered" evidence="1">
    <location>
        <begin position="100"/>
        <end position="137"/>
    </location>
</feature>
<gene>
    <name evidence="2" type="ORF">SK128_021227</name>
</gene>
<sequence length="1089" mass="123695">DLCQTFSFTVEMCSQELAASSSKKRDNLHSEHEKQEVNPSEKVTDSQTLLETEDFSTVLPQTSIYTMKNVSSVQKIPVVPYIPDTFTDSLENFPVTQESTAAPYTHGTTIKPVTDFPEEEVSTDKSLVRKENLQEPDSPLNYKEMEKENIDSFLPTTVLPLSLPKHVMNIRFQGSEASEHDQNKDGDDGSNARIDIRNLTTVPQTYRRKELVHDDNTTNTFTIISSPTVENTCMTDNTNGQIDGPKLTNTSSAKSTFLPTEENSNASRFPSTVKSLSESFFKEDGEYATQYSSREPVHPSPANDTWTQVKGPVYSRAKNIVSRQHVSTGRIRSRRRFWRNSRGKGNVTRAIYPRRRRPWLREKLANVTHCLTSTHTQRASGSLRNDGNNKNRSMLSNRCRGTNMTLRQETINNTAKHFDRRDHHGKMYTKINTLKENTRYESPNLRSEDRHQNNNTTLSERSQRMHQQRPRTQLSGSRKGKRRRGRYRQKFQVEGPNASRPPGVFGRMRHHIHTQTPRYQTVSSIAHRDTDKNSNNPPTTTARGSSQKIIPQHGKINSKNFGSKFSYPLHYNDNKRGESSQFPRLQTPTHASNFHKFSTEASAVNSTLFGGLNVSPMPKDTATITHSVGNNLYGVGLNNGSLSIINSEHVTNSSFNSTVLNVTMHHKNNATLDTVLQDNSDELCNETEAKSCTNKIQNYDNILDIYMNISNLLISSPELKTSNLSIEKIFSKDTNADIPQGLSGDSLYKLETENIGLYSCSDELSCHQDKEKTANESDYNVYHNYTYSGKWGGIDSQKDSLEKRVPLYKERNKITLSAAETFYWWFQNHVLDEVKEAVIPPPTPVPYSVRIHNELYSNAEPSANFTPVTLDILDSDFIPLLKIDGINKKYSLNGSVPYHRKYLRGKSYPNVNANGKQIIANNIRKKIQKNTVNSTKIFSHSKNDRPLSKILNNTEDKINYESRRESSENKKLSSDYRYSVINNLTYDTNLTDYKDLSSSDSENITGERFEENAFPEANSSWLDEDLNNRDFTDDMLNARESTTSHIDKSRKNATYVYSILNIPPGNGSECAYEKHITVYALIVIILITI</sequence>
<feature type="compositionally biased region" description="Polar residues" evidence="1">
    <location>
        <begin position="430"/>
        <end position="445"/>
    </location>
</feature>
<feature type="compositionally biased region" description="Basic and acidic residues" evidence="1">
    <location>
        <begin position="23"/>
        <end position="36"/>
    </location>
</feature>
<evidence type="ECO:0000313" key="2">
    <source>
        <dbReference type="EMBL" id="KAK7018801.1"/>
    </source>
</evidence>
<feature type="compositionally biased region" description="Basic and acidic residues" evidence="1">
    <location>
        <begin position="122"/>
        <end position="133"/>
    </location>
</feature>
<feature type="compositionally biased region" description="Polar residues" evidence="1">
    <location>
        <begin position="514"/>
        <end position="524"/>
    </location>
</feature>
<reference evidence="2 3" key="1">
    <citation type="submission" date="2023-11" db="EMBL/GenBank/DDBJ databases">
        <title>Halocaridina rubra genome assembly.</title>
        <authorList>
            <person name="Smith C."/>
        </authorList>
    </citation>
    <scope>NUCLEOTIDE SEQUENCE [LARGE SCALE GENOMIC DNA]</scope>
    <source>
        <strain evidence="2">EP-1</strain>
        <tissue evidence="2">Whole</tissue>
    </source>
</reference>
<evidence type="ECO:0000313" key="3">
    <source>
        <dbReference type="Proteomes" id="UP001381693"/>
    </source>
</evidence>
<organism evidence="2 3">
    <name type="scientific">Halocaridina rubra</name>
    <name type="common">Hawaiian red shrimp</name>
    <dbReference type="NCBI Taxonomy" id="373956"/>
    <lineage>
        <taxon>Eukaryota</taxon>
        <taxon>Metazoa</taxon>
        <taxon>Ecdysozoa</taxon>
        <taxon>Arthropoda</taxon>
        <taxon>Crustacea</taxon>
        <taxon>Multicrustacea</taxon>
        <taxon>Malacostraca</taxon>
        <taxon>Eumalacostraca</taxon>
        <taxon>Eucarida</taxon>
        <taxon>Decapoda</taxon>
        <taxon>Pleocyemata</taxon>
        <taxon>Caridea</taxon>
        <taxon>Atyoidea</taxon>
        <taxon>Atyidae</taxon>
        <taxon>Halocaridina</taxon>
    </lineage>
</organism>
<comment type="caution">
    <text evidence="2">The sequence shown here is derived from an EMBL/GenBank/DDBJ whole genome shotgun (WGS) entry which is preliminary data.</text>
</comment>
<dbReference type="EMBL" id="JAXCGZ010023016">
    <property type="protein sequence ID" value="KAK7018801.1"/>
    <property type="molecule type" value="Genomic_DNA"/>
</dbReference>
<feature type="compositionally biased region" description="Basic residues" evidence="1">
    <location>
        <begin position="478"/>
        <end position="489"/>
    </location>
</feature>
<evidence type="ECO:0000256" key="1">
    <source>
        <dbReference type="SAM" id="MobiDB-lite"/>
    </source>
</evidence>
<feature type="region of interest" description="Disordered" evidence="1">
    <location>
        <begin position="415"/>
        <end position="548"/>
    </location>
</feature>
<name>A0AAN8WFB4_HALRR</name>
<feature type="non-terminal residue" evidence="2">
    <location>
        <position position="1"/>
    </location>
</feature>
<feature type="region of interest" description="Disordered" evidence="1">
    <location>
        <begin position="375"/>
        <end position="396"/>
    </location>
</feature>
<keyword evidence="3" id="KW-1185">Reference proteome</keyword>
<dbReference type="Proteomes" id="UP001381693">
    <property type="component" value="Unassembled WGS sequence"/>
</dbReference>
<feature type="region of interest" description="Disordered" evidence="1">
    <location>
        <begin position="237"/>
        <end position="272"/>
    </location>
</feature>
<feature type="compositionally biased region" description="Polar residues" evidence="1">
    <location>
        <begin position="533"/>
        <end position="548"/>
    </location>
</feature>
<dbReference type="AlphaFoldDB" id="A0AAN8WFB4"/>
<feature type="region of interest" description="Disordered" evidence="1">
    <location>
        <begin position="290"/>
        <end position="309"/>
    </location>
</feature>
<feature type="region of interest" description="Disordered" evidence="1">
    <location>
        <begin position="174"/>
        <end position="197"/>
    </location>
</feature>
<proteinExistence type="predicted"/>